<keyword evidence="1" id="KW-0812">Transmembrane</keyword>
<dbReference type="RefSeq" id="WP_103933572.1">
    <property type="nucleotide sequence ID" value="NZ_FNVA01000004.1"/>
</dbReference>
<dbReference type="Pfam" id="PF00873">
    <property type="entry name" value="ACR_tran"/>
    <property type="match status" value="1"/>
</dbReference>
<dbReference type="Gene3D" id="3.30.2090.10">
    <property type="entry name" value="Multidrug efflux transporter AcrB TolC docking domain, DN and DC subdomains"/>
    <property type="match status" value="2"/>
</dbReference>
<feature type="transmembrane region" description="Helical" evidence="1">
    <location>
        <begin position="1019"/>
        <end position="1042"/>
    </location>
</feature>
<keyword evidence="3" id="KW-1185">Reference proteome</keyword>
<dbReference type="GO" id="GO:0042910">
    <property type="term" value="F:xenobiotic transmembrane transporter activity"/>
    <property type="evidence" value="ECO:0007669"/>
    <property type="project" value="TreeGrafter"/>
</dbReference>
<reference evidence="2 3" key="1">
    <citation type="submission" date="2016-10" db="EMBL/GenBank/DDBJ databases">
        <authorList>
            <person name="de Groot N.N."/>
        </authorList>
    </citation>
    <scope>NUCLEOTIDE SEQUENCE [LARGE SCALE GENOMIC DNA]</scope>
    <source>
        <strain evidence="2 3">DSM 22489</strain>
    </source>
</reference>
<dbReference type="Gene3D" id="1.20.1640.10">
    <property type="entry name" value="Multidrug efflux transporter AcrB transmembrane domain"/>
    <property type="match status" value="2"/>
</dbReference>
<feature type="transmembrane region" description="Helical" evidence="1">
    <location>
        <begin position="360"/>
        <end position="381"/>
    </location>
</feature>
<feature type="transmembrane region" description="Helical" evidence="1">
    <location>
        <begin position="946"/>
        <end position="967"/>
    </location>
</feature>
<feature type="transmembrane region" description="Helical" evidence="1">
    <location>
        <begin position="387"/>
        <end position="410"/>
    </location>
</feature>
<dbReference type="PANTHER" id="PTHR32063">
    <property type="match status" value="1"/>
</dbReference>
<dbReference type="PANTHER" id="PTHR32063:SF8">
    <property type="entry name" value="CATION EFFLUX PROTEIN"/>
    <property type="match status" value="1"/>
</dbReference>
<organism evidence="2 3">
    <name type="scientific">Bryocella elongata</name>
    <dbReference type="NCBI Taxonomy" id="863522"/>
    <lineage>
        <taxon>Bacteria</taxon>
        <taxon>Pseudomonadati</taxon>
        <taxon>Acidobacteriota</taxon>
        <taxon>Terriglobia</taxon>
        <taxon>Terriglobales</taxon>
        <taxon>Acidobacteriaceae</taxon>
        <taxon>Bryocella</taxon>
    </lineage>
</organism>
<dbReference type="Gene3D" id="3.30.70.1440">
    <property type="entry name" value="Multidrug efflux transporter AcrB pore domain"/>
    <property type="match status" value="1"/>
</dbReference>
<dbReference type="GO" id="GO:0005886">
    <property type="term" value="C:plasma membrane"/>
    <property type="evidence" value="ECO:0007669"/>
    <property type="project" value="TreeGrafter"/>
</dbReference>
<sequence>MWIVKLALDRPYTFIVTAILILILGSASIATTPTDIFPNIDIPQVTVIWSYSGLPAKEMEQRVTTFSEFVMAVVNDVKAIDSQTTNGAAVIKISFQPQVHIDAAMSQVDAAVNSIRFRMPPGVNPPWILRFSASTVPIIQLSLSSDTLSESEIYDYGLFRVRQQLTKVPGTLLPTPYGGVARQIMVDLDQNALTAKGLTPIDVTNAINAQNVTLPSGTAKVANTEYTVSTNSSPIDALSLNDVPVKEVNGSMVFMRDVAHVRDGWSVQQNVARANGKPAALLTIMKTGSVSTLDIVRQIKDDVLPASRAAAPKGLKITELFDQSIFVKASIVGVLREGFIAASLTALMIFLFLGSWRSTLIIAVSIPLSILSSIIILSALGETMNTMTLGGLALAIGILVDDATVTIENIHRHMHGQSLREAVLIGASEIATPTLVSTLTICIVFVSVVFLTGPAKFLFTPMALAVVFAMLASYVLSRTLVPVLVNFLLGAEHQFEGNDIGETAEPQGPSLFRVINQRFNQGYSWLQNHYIAALESFLASRRAALTGSVILMLTAFALVPFVGRDFFPSVDAGQIKLHIRARPGTRIESTKVIFSQVEDEIRKTIPADETELMLDNIGLTPETFNYAFGDGSTISSADGEVLIALNAKHHSTEGYIRQLRTALTRKFPDETFFFQPADMVTQILNFGLPAPIDIQVQGYDPANYDIARKLRTRLATVPGAVDVHMHQVVDAPDLHLDIDRVRAAQFGLTQQDVANSLYISLSSSAAVQPNFWLDPKMGITYTVAAQTPQYTIDSINALQNTPIPLHTVANRTELLGNIATLKPAVMPVVINHHNGAPVYDVYANTQDSDLGSVAAKVDRIVKEESANLPPGTKIVVRGQVESMNEAFNRLGIGLTFAALLVYLLMVVNYQSWLDPFIIICALPGAFCGIVWALFLTHTTFNVPSLMGAIMSIGVATANSILLVTFANELRANGETPLRSAVTAGFTRLRPIIMTACAMIIGMLPMALGVGEGGEQNAPLARAVIGGLSVATFATLFFVPLMFTLIHERSSAQEAA</sequence>
<dbReference type="Proteomes" id="UP000236728">
    <property type="component" value="Unassembled WGS sequence"/>
</dbReference>
<feature type="transmembrane region" description="Helical" evidence="1">
    <location>
        <begin position="334"/>
        <end position="353"/>
    </location>
</feature>
<feature type="transmembrane region" description="Helical" evidence="1">
    <location>
        <begin position="916"/>
        <end position="934"/>
    </location>
</feature>
<protein>
    <submittedName>
        <fullName evidence="2">Heavy metal efflux pump, CzcA family</fullName>
    </submittedName>
</protein>
<dbReference type="Gene3D" id="3.30.70.1320">
    <property type="entry name" value="Multidrug efflux transporter AcrB pore domain like"/>
    <property type="match status" value="1"/>
</dbReference>
<keyword evidence="1" id="KW-1133">Transmembrane helix</keyword>
<gene>
    <name evidence="2" type="ORF">SAMN05421819_2700</name>
</gene>
<dbReference type="AlphaFoldDB" id="A0A1H5ZKA4"/>
<feature type="transmembrane region" description="Helical" evidence="1">
    <location>
        <begin position="12"/>
        <end position="30"/>
    </location>
</feature>
<dbReference type="SUPFAM" id="SSF82866">
    <property type="entry name" value="Multidrug efflux transporter AcrB transmembrane domain"/>
    <property type="match status" value="2"/>
</dbReference>
<accession>A0A1H5ZKA4</accession>
<name>A0A1H5ZKA4_9BACT</name>
<dbReference type="PRINTS" id="PR00702">
    <property type="entry name" value="ACRIFLAVINRP"/>
</dbReference>
<evidence type="ECO:0000313" key="3">
    <source>
        <dbReference type="Proteomes" id="UP000236728"/>
    </source>
</evidence>
<proteinExistence type="predicted"/>
<dbReference type="EMBL" id="FNVA01000004">
    <property type="protein sequence ID" value="SEG36530.1"/>
    <property type="molecule type" value="Genomic_DNA"/>
</dbReference>
<dbReference type="SUPFAM" id="SSF82693">
    <property type="entry name" value="Multidrug efflux transporter AcrB pore domain, PN1, PN2, PC1 and PC2 subdomains"/>
    <property type="match status" value="2"/>
</dbReference>
<evidence type="ECO:0000313" key="2">
    <source>
        <dbReference type="EMBL" id="SEG36530.1"/>
    </source>
</evidence>
<evidence type="ECO:0000256" key="1">
    <source>
        <dbReference type="SAM" id="Phobius"/>
    </source>
</evidence>
<dbReference type="InterPro" id="IPR001036">
    <property type="entry name" value="Acrflvin-R"/>
</dbReference>
<feature type="transmembrane region" description="Helical" evidence="1">
    <location>
        <begin position="988"/>
        <end position="1007"/>
    </location>
</feature>
<dbReference type="InterPro" id="IPR027463">
    <property type="entry name" value="AcrB_DN_DC_subdom"/>
</dbReference>
<dbReference type="SUPFAM" id="SSF82714">
    <property type="entry name" value="Multidrug efflux transporter AcrB TolC docking domain, DN and DC subdomains"/>
    <property type="match status" value="2"/>
</dbReference>
<dbReference type="OrthoDB" id="9757876at2"/>
<feature type="transmembrane region" description="Helical" evidence="1">
    <location>
        <begin position="422"/>
        <end position="451"/>
    </location>
</feature>
<dbReference type="Gene3D" id="3.30.70.1430">
    <property type="entry name" value="Multidrug efflux transporter AcrB pore domain"/>
    <property type="match status" value="2"/>
</dbReference>
<feature type="transmembrane region" description="Helical" evidence="1">
    <location>
        <begin position="890"/>
        <end position="909"/>
    </location>
</feature>
<feature type="transmembrane region" description="Helical" evidence="1">
    <location>
        <begin position="457"/>
        <end position="476"/>
    </location>
</feature>
<keyword evidence="1" id="KW-0472">Membrane</keyword>